<reference evidence="2 3" key="1">
    <citation type="journal article" date="2015" name="Genome Biol.">
        <title>Comparative genomics of Steinernema reveals deeply conserved gene regulatory networks.</title>
        <authorList>
            <person name="Dillman A.R."/>
            <person name="Macchietto M."/>
            <person name="Porter C.F."/>
            <person name="Rogers A."/>
            <person name="Williams B."/>
            <person name="Antoshechkin I."/>
            <person name="Lee M.M."/>
            <person name="Goodwin Z."/>
            <person name="Lu X."/>
            <person name="Lewis E.E."/>
            <person name="Goodrich-Blair H."/>
            <person name="Stock S.P."/>
            <person name="Adams B.J."/>
            <person name="Sternberg P.W."/>
            <person name="Mortazavi A."/>
        </authorList>
    </citation>
    <scope>NUCLEOTIDE SEQUENCE [LARGE SCALE GENOMIC DNA]</scope>
    <source>
        <strain evidence="2 3">ALL</strain>
    </source>
</reference>
<evidence type="ECO:0000256" key="1">
    <source>
        <dbReference type="SAM" id="MobiDB-lite"/>
    </source>
</evidence>
<name>A0A4U5N3C8_STECR</name>
<feature type="compositionally biased region" description="Basic residues" evidence="1">
    <location>
        <begin position="38"/>
        <end position="48"/>
    </location>
</feature>
<sequence length="70" mass="8104">MSTSEVLTPPSTSMVTSPGLRCRQRFHSEGENPEHESRRKRAIRKKRLGPNDPLHLNPNVSKSSRRRQKR</sequence>
<feature type="compositionally biased region" description="Basic and acidic residues" evidence="1">
    <location>
        <begin position="26"/>
        <end position="37"/>
    </location>
</feature>
<keyword evidence="3" id="KW-1185">Reference proteome</keyword>
<evidence type="ECO:0000313" key="2">
    <source>
        <dbReference type="EMBL" id="TKR76632.1"/>
    </source>
</evidence>
<organism evidence="2 3">
    <name type="scientific">Steinernema carpocapsae</name>
    <name type="common">Entomopathogenic nematode</name>
    <dbReference type="NCBI Taxonomy" id="34508"/>
    <lineage>
        <taxon>Eukaryota</taxon>
        <taxon>Metazoa</taxon>
        <taxon>Ecdysozoa</taxon>
        <taxon>Nematoda</taxon>
        <taxon>Chromadorea</taxon>
        <taxon>Rhabditida</taxon>
        <taxon>Tylenchina</taxon>
        <taxon>Panagrolaimomorpha</taxon>
        <taxon>Strongyloidoidea</taxon>
        <taxon>Steinernematidae</taxon>
        <taxon>Steinernema</taxon>
    </lineage>
</organism>
<proteinExistence type="predicted"/>
<evidence type="ECO:0000313" key="3">
    <source>
        <dbReference type="Proteomes" id="UP000298663"/>
    </source>
</evidence>
<comment type="caution">
    <text evidence="2">The sequence shown here is derived from an EMBL/GenBank/DDBJ whole genome shotgun (WGS) entry which is preliminary data.</text>
</comment>
<reference evidence="2 3" key="2">
    <citation type="journal article" date="2019" name="G3 (Bethesda)">
        <title>Hybrid Assembly of the Genome of the Entomopathogenic Nematode Steinernema carpocapsae Identifies the X-Chromosome.</title>
        <authorList>
            <person name="Serra L."/>
            <person name="Macchietto M."/>
            <person name="Macias-Munoz A."/>
            <person name="McGill C.J."/>
            <person name="Rodriguez I.M."/>
            <person name="Rodriguez B."/>
            <person name="Murad R."/>
            <person name="Mortazavi A."/>
        </authorList>
    </citation>
    <scope>NUCLEOTIDE SEQUENCE [LARGE SCALE GENOMIC DNA]</scope>
    <source>
        <strain evidence="2 3">ALL</strain>
    </source>
</reference>
<dbReference type="Proteomes" id="UP000298663">
    <property type="component" value="Unassembled WGS sequence"/>
</dbReference>
<feature type="region of interest" description="Disordered" evidence="1">
    <location>
        <begin position="1"/>
        <end position="70"/>
    </location>
</feature>
<accession>A0A4U5N3C8</accession>
<protein>
    <submittedName>
        <fullName evidence="2">Uncharacterized protein</fullName>
    </submittedName>
</protein>
<dbReference type="AlphaFoldDB" id="A0A4U5N3C8"/>
<dbReference type="EMBL" id="AZBU02000005">
    <property type="protein sequence ID" value="TKR76632.1"/>
    <property type="molecule type" value="Genomic_DNA"/>
</dbReference>
<feature type="compositionally biased region" description="Polar residues" evidence="1">
    <location>
        <begin position="1"/>
        <end position="16"/>
    </location>
</feature>
<gene>
    <name evidence="2" type="ORF">L596_017745</name>
</gene>